<evidence type="ECO:0000256" key="7">
    <source>
        <dbReference type="ARBA" id="ARBA00023204"/>
    </source>
</evidence>
<organism evidence="10 11">
    <name type="scientific">Sinobacterium caligoides</name>
    <dbReference type="NCBI Taxonomy" id="933926"/>
    <lineage>
        <taxon>Bacteria</taxon>
        <taxon>Pseudomonadati</taxon>
        <taxon>Pseudomonadota</taxon>
        <taxon>Gammaproteobacteria</taxon>
        <taxon>Cellvibrionales</taxon>
        <taxon>Spongiibacteraceae</taxon>
        <taxon>Sinobacterium</taxon>
    </lineage>
</organism>
<dbReference type="InterPro" id="IPR036217">
    <property type="entry name" value="MethylDNA_cys_MeTrfase_DNAb"/>
</dbReference>
<evidence type="ECO:0000256" key="6">
    <source>
        <dbReference type="ARBA" id="ARBA00023163"/>
    </source>
</evidence>
<gene>
    <name evidence="10" type="ORF">EDC56_2469</name>
</gene>
<dbReference type="EMBL" id="RKHR01000004">
    <property type="protein sequence ID" value="ROS02019.1"/>
    <property type="molecule type" value="Genomic_DNA"/>
</dbReference>
<dbReference type="PROSITE" id="PS01124">
    <property type="entry name" value="HTH_ARAC_FAMILY_2"/>
    <property type="match status" value="1"/>
</dbReference>
<dbReference type="GO" id="GO:0006281">
    <property type="term" value="P:DNA repair"/>
    <property type="evidence" value="ECO:0007669"/>
    <property type="project" value="UniProtKB-KW"/>
</dbReference>
<comment type="caution">
    <text evidence="10">The sequence shown here is derived from an EMBL/GenBank/DDBJ whole genome shotgun (WGS) entry which is preliminary data.</text>
</comment>
<dbReference type="Pfam" id="PF12833">
    <property type="entry name" value="HTH_18"/>
    <property type="match status" value="1"/>
</dbReference>
<dbReference type="InterPro" id="IPR018060">
    <property type="entry name" value="HTH_AraC"/>
</dbReference>
<evidence type="ECO:0000256" key="4">
    <source>
        <dbReference type="ARBA" id="ARBA00022763"/>
    </source>
</evidence>
<dbReference type="Pfam" id="PF01035">
    <property type="entry name" value="DNA_binding_1"/>
    <property type="match status" value="1"/>
</dbReference>
<keyword evidence="3 10" id="KW-0808">Transferase</keyword>
<dbReference type="InterPro" id="IPR036388">
    <property type="entry name" value="WH-like_DNA-bd_sf"/>
</dbReference>
<keyword evidence="11" id="KW-1185">Reference proteome</keyword>
<evidence type="ECO:0000256" key="5">
    <source>
        <dbReference type="ARBA" id="ARBA00023015"/>
    </source>
</evidence>
<comment type="catalytic activity">
    <reaction evidence="8">
        <text>a 6-O-methyl-2'-deoxyguanosine in DNA + L-cysteinyl-[protein] = S-methyl-L-cysteinyl-[protein] + a 2'-deoxyguanosine in DNA</text>
        <dbReference type="Rhea" id="RHEA:24000"/>
        <dbReference type="Rhea" id="RHEA-COMP:10131"/>
        <dbReference type="Rhea" id="RHEA-COMP:10132"/>
        <dbReference type="Rhea" id="RHEA-COMP:11367"/>
        <dbReference type="Rhea" id="RHEA-COMP:11368"/>
        <dbReference type="ChEBI" id="CHEBI:29950"/>
        <dbReference type="ChEBI" id="CHEBI:82612"/>
        <dbReference type="ChEBI" id="CHEBI:85445"/>
        <dbReference type="ChEBI" id="CHEBI:85448"/>
        <dbReference type="EC" id="2.1.1.63"/>
    </reaction>
</comment>
<keyword evidence="6" id="KW-0804">Transcription</keyword>
<dbReference type="Gene3D" id="1.10.10.10">
    <property type="entry name" value="Winged helix-like DNA-binding domain superfamily/Winged helix DNA-binding domain"/>
    <property type="match status" value="1"/>
</dbReference>
<evidence type="ECO:0000256" key="1">
    <source>
        <dbReference type="ARBA" id="ARBA00001286"/>
    </source>
</evidence>
<dbReference type="PANTHER" id="PTHR10815">
    <property type="entry name" value="METHYLATED-DNA--PROTEIN-CYSTEINE METHYLTRANSFERASE"/>
    <property type="match status" value="1"/>
</dbReference>
<name>A0A3N2DQZ3_9GAMM</name>
<evidence type="ECO:0000313" key="10">
    <source>
        <dbReference type="EMBL" id="ROS02019.1"/>
    </source>
</evidence>
<dbReference type="Gene3D" id="1.10.10.60">
    <property type="entry name" value="Homeodomain-like"/>
    <property type="match status" value="1"/>
</dbReference>
<dbReference type="Gene3D" id="3.30.160.70">
    <property type="entry name" value="Methylated DNA-protein cysteine methyltransferase domain"/>
    <property type="match status" value="1"/>
</dbReference>
<dbReference type="AlphaFoldDB" id="A0A3N2DQZ3"/>
<evidence type="ECO:0000313" key="11">
    <source>
        <dbReference type="Proteomes" id="UP000275394"/>
    </source>
</evidence>
<dbReference type="InterPro" id="IPR009057">
    <property type="entry name" value="Homeodomain-like_sf"/>
</dbReference>
<dbReference type="GO" id="GO:0003908">
    <property type="term" value="F:methylated-DNA-[protein]-cysteine S-methyltransferase activity"/>
    <property type="evidence" value="ECO:0007669"/>
    <property type="project" value="UniProtKB-EC"/>
</dbReference>
<protein>
    <submittedName>
        <fullName evidence="10">DNA-O6-methylguanine--protein-cysteine S-methyltransferase /transcriptional regulator Ada</fullName>
    </submittedName>
</protein>
<dbReference type="SUPFAM" id="SSF53155">
    <property type="entry name" value="Methylated DNA-protein cysteine methyltransferase domain"/>
    <property type="match status" value="1"/>
</dbReference>
<dbReference type="InterPro" id="IPR014048">
    <property type="entry name" value="MethylDNA_cys_MeTrfase_DNA-bd"/>
</dbReference>
<dbReference type="GO" id="GO:0043565">
    <property type="term" value="F:sequence-specific DNA binding"/>
    <property type="evidence" value="ECO:0007669"/>
    <property type="project" value="InterPro"/>
</dbReference>
<dbReference type="OrthoDB" id="9802228at2"/>
<dbReference type="CDD" id="cd06445">
    <property type="entry name" value="ATase"/>
    <property type="match status" value="1"/>
</dbReference>
<keyword evidence="2 10" id="KW-0489">Methyltransferase</keyword>
<dbReference type="NCBIfam" id="TIGR00589">
    <property type="entry name" value="ogt"/>
    <property type="match status" value="1"/>
</dbReference>
<evidence type="ECO:0000256" key="8">
    <source>
        <dbReference type="ARBA" id="ARBA00049348"/>
    </source>
</evidence>
<keyword evidence="5" id="KW-0805">Transcription regulation</keyword>
<dbReference type="PANTHER" id="PTHR10815:SF13">
    <property type="entry name" value="METHYLATED-DNA--PROTEIN-CYSTEINE METHYLTRANSFERASE"/>
    <property type="match status" value="1"/>
</dbReference>
<evidence type="ECO:0000256" key="3">
    <source>
        <dbReference type="ARBA" id="ARBA00022679"/>
    </source>
</evidence>
<dbReference type="RefSeq" id="WP_123712758.1">
    <property type="nucleotide sequence ID" value="NZ_RKHR01000004.1"/>
</dbReference>
<dbReference type="PROSITE" id="PS00374">
    <property type="entry name" value="MGMT"/>
    <property type="match status" value="1"/>
</dbReference>
<proteinExistence type="predicted"/>
<dbReference type="Proteomes" id="UP000275394">
    <property type="component" value="Unassembled WGS sequence"/>
</dbReference>
<feature type="domain" description="HTH araC/xylS-type" evidence="9">
    <location>
        <begin position="15"/>
        <end position="111"/>
    </location>
</feature>
<dbReference type="GO" id="GO:0032259">
    <property type="term" value="P:methylation"/>
    <property type="evidence" value="ECO:0007669"/>
    <property type="project" value="UniProtKB-KW"/>
</dbReference>
<evidence type="ECO:0000256" key="2">
    <source>
        <dbReference type="ARBA" id="ARBA00022603"/>
    </source>
</evidence>
<comment type="catalytic activity">
    <reaction evidence="1">
        <text>a 4-O-methyl-thymidine in DNA + L-cysteinyl-[protein] = a thymidine in DNA + S-methyl-L-cysteinyl-[protein]</text>
        <dbReference type="Rhea" id="RHEA:53428"/>
        <dbReference type="Rhea" id="RHEA-COMP:10131"/>
        <dbReference type="Rhea" id="RHEA-COMP:10132"/>
        <dbReference type="Rhea" id="RHEA-COMP:13555"/>
        <dbReference type="Rhea" id="RHEA-COMP:13556"/>
        <dbReference type="ChEBI" id="CHEBI:29950"/>
        <dbReference type="ChEBI" id="CHEBI:82612"/>
        <dbReference type="ChEBI" id="CHEBI:137386"/>
        <dbReference type="ChEBI" id="CHEBI:137387"/>
        <dbReference type="EC" id="2.1.1.63"/>
    </reaction>
</comment>
<sequence>MIELTSEHINYQRISKAIRFLVAEQRQQPTLLELSRHVGVSEYHLQRTFSQWAGVSPRQFLQYLTKENAKQLLRQHSVNASALACGLSGSSRLYDLLVSYESVTPGEYRSAGRGLELHYGIHSSPFGYCFIAISHRGICKLAFFDHQQQRHQLLAELQQEWPNALISSAPERTAATCKQIFSQPNSASPVLQLQLRGSPFQLKVWEALLKIPAGQLTSYQQLAASIAQPTASRAVASAVARNNIALLIPCHRVIRGTGALNNYRWGGSRKAAMIGRELTDKE</sequence>
<keyword evidence="7" id="KW-0234">DNA repair</keyword>
<dbReference type="SUPFAM" id="SSF46689">
    <property type="entry name" value="Homeodomain-like"/>
    <property type="match status" value="1"/>
</dbReference>
<dbReference type="SMART" id="SM00342">
    <property type="entry name" value="HTH_ARAC"/>
    <property type="match status" value="1"/>
</dbReference>
<reference evidence="10 11" key="1">
    <citation type="submission" date="2018-11" db="EMBL/GenBank/DDBJ databases">
        <title>Genomic Encyclopedia of Type Strains, Phase IV (KMG-IV): sequencing the most valuable type-strain genomes for metagenomic binning, comparative biology and taxonomic classification.</title>
        <authorList>
            <person name="Goeker M."/>
        </authorList>
    </citation>
    <scope>NUCLEOTIDE SEQUENCE [LARGE SCALE GENOMIC DNA]</scope>
    <source>
        <strain evidence="10 11">DSM 100316</strain>
    </source>
</reference>
<accession>A0A3N2DQZ3</accession>
<dbReference type="SUPFAM" id="SSF46767">
    <property type="entry name" value="Methylated DNA-protein cysteine methyltransferase, C-terminal domain"/>
    <property type="match status" value="1"/>
</dbReference>
<dbReference type="InterPro" id="IPR036631">
    <property type="entry name" value="MGMT_N_sf"/>
</dbReference>
<keyword evidence="4" id="KW-0227">DNA damage</keyword>
<evidence type="ECO:0000259" key="9">
    <source>
        <dbReference type="PROSITE" id="PS01124"/>
    </source>
</evidence>
<dbReference type="GO" id="GO:0003700">
    <property type="term" value="F:DNA-binding transcription factor activity"/>
    <property type="evidence" value="ECO:0007669"/>
    <property type="project" value="InterPro"/>
</dbReference>
<dbReference type="InterPro" id="IPR001497">
    <property type="entry name" value="MethylDNA_cys_MeTrfase_AS"/>
</dbReference>